<dbReference type="Gene3D" id="1.10.8.20">
    <property type="entry name" value="N-terminal domain of phosphatidylinositol transfer protein sec14p"/>
    <property type="match status" value="1"/>
</dbReference>
<dbReference type="GO" id="GO:1902936">
    <property type="term" value="F:phosphatidylinositol bisphosphate binding"/>
    <property type="evidence" value="ECO:0007669"/>
    <property type="project" value="TreeGrafter"/>
</dbReference>
<sequence>MNNNITSLTETDKELVTRFRLLIKDSDINLSMSDELLMCFVHARKYDVNRAMKLLNNYMKMTKNYPDFFTGLRPARAKQVLDMDYILVSPQREQNGRRVLIINLSNWDTRICTLEDIFRTVVFCFQRMVSEIETQTNGIVVVLDFKNFTLHKVRQFTPPLIKTMVDTVQDVFPIRLQGIHVLHEPRILKILVAMFWPFLSNKIRNRLFFHGYCYAALHKQVDPACLPSNYDGWLKPMETMHFSNVFSEKEYSKIFDCFN</sequence>
<evidence type="ECO:0000313" key="2">
    <source>
        <dbReference type="EMBL" id="CAH0112468.1"/>
    </source>
</evidence>
<dbReference type="InterPro" id="IPR036865">
    <property type="entry name" value="CRAL-TRIO_dom_sf"/>
</dbReference>
<dbReference type="SUPFAM" id="SSF46938">
    <property type="entry name" value="CRAL/TRIO N-terminal domain"/>
    <property type="match status" value="1"/>
</dbReference>
<dbReference type="Gene3D" id="1.20.5.1200">
    <property type="entry name" value="Alpha-tocopherol transfer"/>
    <property type="match status" value="1"/>
</dbReference>
<evidence type="ECO:0000259" key="1">
    <source>
        <dbReference type="PROSITE" id="PS50191"/>
    </source>
</evidence>
<dbReference type="SMART" id="SM01100">
    <property type="entry name" value="CRAL_TRIO_N"/>
    <property type="match status" value="1"/>
</dbReference>
<proteinExistence type="predicted"/>
<dbReference type="EMBL" id="CAKKLH010000326">
    <property type="protein sequence ID" value="CAH0112468.1"/>
    <property type="molecule type" value="Genomic_DNA"/>
</dbReference>
<dbReference type="SMART" id="SM00516">
    <property type="entry name" value="SEC14"/>
    <property type="match status" value="1"/>
</dbReference>
<dbReference type="InterPro" id="IPR036273">
    <property type="entry name" value="CRAL/TRIO_N_dom_sf"/>
</dbReference>
<feature type="domain" description="CRAL-TRIO" evidence="1">
    <location>
        <begin position="73"/>
        <end position="238"/>
    </location>
</feature>
<name>A0A8J2WPH0_9CRUS</name>
<dbReference type="GO" id="GO:0016020">
    <property type="term" value="C:membrane"/>
    <property type="evidence" value="ECO:0007669"/>
    <property type="project" value="TreeGrafter"/>
</dbReference>
<dbReference type="Proteomes" id="UP000789390">
    <property type="component" value="Unassembled WGS sequence"/>
</dbReference>
<dbReference type="InterPro" id="IPR011074">
    <property type="entry name" value="CRAL/TRIO_N_dom"/>
</dbReference>
<organism evidence="2 3">
    <name type="scientific">Daphnia galeata</name>
    <dbReference type="NCBI Taxonomy" id="27404"/>
    <lineage>
        <taxon>Eukaryota</taxon>
        <taxon>Metazoa</taxon>
        <taxon>Ecdysozoa</taxon>
        <taxon>Arthropoda</taxon>
        <taxon>Crustacea</taxon>
        <taxon>Branchiopoda</taxon>
        <taxon>Diplostraca</taxon>
        <taxon>Cladocera</taxon>
        <taxon>Anomopoda</taxon>
        <taxon>Daphniidae</taxon>
        <taxon>Daphnia</taxon>
    </lineage>
</organism>
<dbReference type="PROSITE" id="PS50191">
    <property type="entry name" value="CRAL_TRIO"/>
    <property type="match status" value="1"/>
</dbReference>
<dbReference type="PRINTS" id="PR00180">
    <property type="entry name" value="CRETINALDHBP"/>
</dbReference>
<protein>
    <recommendedName>
        <fullName evidence="1">CRAL-TRIO domain-containing protein</fullName>
    </recommendedName>
</protein>
<dbReference type="AlphaFoldDB" id="A0A8J2WPH0"/>
<dbReference type="CDD" id="cd00170">
    <property type="entry name" value="SEC14"/>
    <property type="match status" value="1"/>
</dbReference>
<dbReference type="PANTHER" id="PTHR10174">
    <property type="entry name" value="ALPHA-TOCOPHEROL TRANSFER PROTEIN-RELATED"/>
    <property type="match status" value="1"/>
</dbReference>
<dbReference type="Gene3D" id="3.40.525.10">
    <property type="entry name" value="CRAL-TRIO lipid binding domain"/>
    <property type="match status" value="1"/>
</dbReference>
<dbReference type="InterPro" id="IPR001251">
    <property type="entry name" value="CRAL-TRIO_dom"/>
</dbReference>
<accession>A0A8J2WPH0</accession>
<reference evidence="2" key="1">
    <citation type="submission" date="2021-11" db="EMBL/GenBank/DDBJ databases">
        <authorList>
            <person name="Schell T."/>
        </authorList>
    </citation>
    <scope>NUCLEOTIDE SEQUENCE</scope>
    <source>
        <strain evidence="2">M5</strain>
    </source>
</reference>
<evidence type="ECO:0000313" key="3">
    <source>
        <dbReference type="Proteomes" id="UP000789390"/>
    </source>
</evidence>
<comment type="caution">
    <text evidence="2">The sequence shown here is derived from an EMBL/GenBank/DDBJ whole genome shotgun (WGS) entry which is preliminary data.</text>
</comment>
<dbReference type="OrthoDB" id="75724at2759"/>
<dbReference type="SUPFAM" id="SSF52087">
    <property type="entry name" value="CRAL/TRIO domain"/>
    <property type="match status" value="1"/>
</dbReference>
<dbReference type="Pfam" id="PF00650">
    <property type="entry name" value="CRAL_TRIO"/>
    <property type="match status" value="1"/>
</dbReference>
<dbReference type="PANTHER" id="PTHR10174:SF130">
    <property type="entry name" value="ALPHA-TOCOPHEROL TRANSFER PROTEIN-LIKE"/>
    <property type="match status" value="1"/>
</dbReference>
<gene>
    <name evidence="2" type="ORF">DGAL_LOCUS16187</name>
</gene>
<keyword evidence="3" id="KW-1185">Reference proteome</keyword>